<dbReference type="EMBL" id="RJNZ01000005">
    <property type="protein sequence ID" value="RSI92920.1"/>
    <property type="molecule type" value="Genomic_DNA"/>
</dbReference>
<dbReference type="AlphaFoldDB" id="A0A428DFP8"/>
<proteinExistence type="predicted"/>
<dbReference type="RefSeq" id="WP_125452713.1">
    <property type="nucleotide sequence ID" value="NZ_RJNZ01000005.1"/>
</dbReference>
<evidence type="ECO:0000313" key="3">
    <source>
        <dbReference type="Proteomes" id="UP000267870"/>
    </source>
</evidence>
<evidence type="ECO:0000313" key="2">
    <source>
        <dbReference type="EMBL" id="RSI92920.1"/>
    </source>
</evidence>
<sequence>MQPSLFIANYIIEYSNDKSYSINNLILQKILYFANVIKIVDTKNPLFEEQMEKWKYGPVVPSVYHEYKRFGAFQITKQDIVKEYFCFENTENNSLGNIKIFKYKPQDIPEPDINLLKKVIDRFSNVDIFDIVEKTHKQEPWEKYEKSINDGVQGLKYTNEEILSYFNNHPEELEWLR</sequence>
<dbReference type="Proteomes" id="UP000267870">
    <property type="component" value="Unassembled WGS sequence"/>
</dbReference>
<accession>A0A428DFP8</accession>
<dbReference type="Pfam" id="PF13274">
    <property type="entry name" value="SocA_Panacea"/>
    <property type="match status" value="1"/>
</dbReference>
<protein>
    <recommendedName>
        <fullName evidence="1">Antitoxin SocA-like Panacea domain-containing protein</fullName>
    </recommendedName>
</protein>
<reference evidence="2 3" key="1">
    <citation type="submission" date="2018-11" db="EMBL/GenBank/DDBJ databases">
        <title>Species Designations Belie Phenotypic and Genotypic Heterogeneity in Oral Streptococci.</title>
        <authorList>
            <person name="Velsko I."/>
        </authorList>
    </citation>
    <scope>NUCLEOTIDE SEQUENCE [LARGE SCALE GENOMIC DNA]</scope>
    <source>
        <strain evidence="2 3">BCC55</strain>
    </source>
</reference>
<evidence type="ECO:0000259" key="1">
    <source>
        <dbReference type="Pfam" id="PF13274"/>
    </source>
</evidence>
<comment type="caution">
    <text evidence="2">The sequence shown here is derived from an EMBL/GenBank/DDBJ whole genome shotgun (WGS) entry which is preliminary data.</text>
</comment>
<feature type="domain" description="Antitoxin SocA-like Panacea" evidence="1">
    <location>
        <begin position="27"/>
        <end position="142"/>
    </location>
</feature>
<name>A0A428DFP8_STRMT</name>
<organism evidence="2 3">
    <name type="scientific">Streptococcus mitis</name>
    <dbReference type="NCBI Taxonomy" id="28037"/>
    <lineage>
        <taxon>Bacteria</taxon>
        <taxon>Bacillati</taxon>
        <taxon>Bacillota</taxon>
        <taxon>Bacilli</taxon>
        <taxon>Lactobacillales</taxon>
        <taxon>Streptococcaceae</taxon>
        <taxon>Streptococcus</taxon>
        <taxon>Streptococcus mitis group</taxon>
    </lineage>
</organism>
<gene>
    <name evidence="2" type="ORF">D8845_05010</name>
</gene>
<dbReference type="InterPro" id="IPR025272">
    <property type="entry name" value="SocA_Panacea"/>
</dbReference>